<proteinExistence type="predicted"/>
<dbReference type="Gene3D" id="3.30.530.20">
    <property type="match status" value="1"/>
</dbReference>
<evidence type="ECO:0000313" key="2">
    <source>
        <dbReference type="EMBL" id="MEA5441967.1"/>
    </source>
</evidence>
<keyword evidence="3" id="KW-1185">Reference proteome</keyword>
<dbReference type="RefSeq" id="WP_323356118.1">
    <property type="nucleotide sequence ID" value="NZ_JAYGHY010000011.1"/>
</dbReference>
<dbReference type="InterPro" id="IPR005031">
    <property type="entry name" value="COQ10_START"/>
</dbReference>
<organism evidence="2 3">
    <name type="scientific">Cyanobium gracile UHCC 0281</name>
    <dbReference type="NCBI Taxonomy" id="3110309"/>
    <lineage>
        <taxon>Bacteria</taxon>
        <taxon>Bacillati</taxon>
        <taxon>Cyanobacteriota</taxon>
        <taxon>Cyanophyceae</taxon>
        <taxon>Synechococcales</taxon>
        <taxon>Prochlorococcaceae</taxon>
        <taxon>Cyanobium</taxon>
    </lineage>
</organism>
<dbReference type="Proteomes" id="UP001302329">
    <property type="component" value="Unassembled WGS sequence"/>
</dbReference>
<feature type="domain" description="Coenzyme Q-binding protein COQ10 START" evidence="1">
    <location>
        <begin position="20"/>
        <end position="142"/>
    </location>
</feature>
<dbReference type="EMBL" id="JAYGHY010000011">
    <property type="protein sequence ID" value="MEA5441967.1"/>
    <property type="molecule type" value="Genomic_DNA"/>
</dbReference>
<evidence type="ECO:0000313" key="3">
    <source>
        <dbReference type="Proteomes" id="UP001302329"/>
    </source>
</evidence>
<accession>A0ABU5STW5</accession>
<gene>
    <name evidence="2" type="ORF">VB739_05320</name>
</gene>
<name>A0ABU5STW5_9CYAN</name>
<comment type="caution">
    <text evidence="2">The sequence shown here is derived from an EMBL/GenBank/DDBJ whole genome shotgun (WGS) entry which is preliminary data.</text>
</comment>
<evidence type="ECO:0000259" key="1">
    <source>
        <dbReference type="Pfam" id="PF03364"/>
    </source>
</evidence>
<dbReference type="InterPro" id="IPR023393">
    <property type="entry name" value="START-like_dom_sf"/>
</dbReference>
<dbReference type="Pfam" id="PF03364">
    <property type="entry name" value="Polyketide_cyc"/>
    <property type="match status" value="1"/>
</dbReference>
<dbReference type="PANTHER" id="PTHR34060">
    <property type="entry name" value="POLYKETIDE CYCLASE / DEHYDRASE AND LIPID TRANSPORT PROTEIN"/>
    <property type="match status" value="1"/>
</dbReference>
<sequence length="156" mass="18026">MERLPHGTRRLAVQLRLSLAPEWIWSVLTDYDHLDSFIPNLASSRQLWRRGNQVALEQVGTQQFCGLRFSARVQLELIEEPDQGRLAFRMLEGDFRCFQGLWQVGIDDTSTWLLYDLTVQGKPGMPIGLIEQRLKEDLASNLRGVQREAQRRFEAG</sequence>
<protein>
    <submittedName>
        <fullName evidence="2">SRPBCC family protein</fullName>
    </submittedName>
</protein>
<dbReference type="PANTHER" id="PTHR34060:SF1">
    <property type="entry name" value="POLYKETIDE CYCLASE _ DEHYDRASE AND LIPID TRANSPORT PROTEIN"/>
    <property type="match status" value="1"/>
</dbReference>
<reference evidence="2 3" key="1">
    <citation type="submission" date="2023-12" db="EMBL/GenBank/DDBJ databases">
        <title>Baltic Sea Cyanobacteria.</title>
        <authorList>
            <person name="Delbaje E."/>
            <person name="Fewer D.P."/>
            <person name="Shishido T.K."/>
        </authorList>
    </citation>
    <scope>NUCLEOTIDE SEQUENCE [LARGE SCALE GENOMIC DNA]</scope>
    <source>
        <strain evidence="2 3">UHCC 0281</strain>
    </source>
</reference>
<dbReference type="SUPFAM" id="SSF55961">
    <property type="entry name" value="Bet v1-like"/>
    <property type="match status" value="1"/>
</dbReference>